<evidence type="ECO:0000259" key="5">
    <source>
        <dbReference type="PROSITE" id="PS51011"/>
    </source>
</evidence>
<feature type="region of interest" description="Disordered" evidence="4">
    <location>
        <begin position="426"/>
        <end position="509"/>
    </location>
</feature>
<organism evidence="6 7">
    <name type="scientific">Canis lupus familiaris</name>
    <name type="common">Dog</name>
    <name type="synonym">Canis familiaris</name>
    <dbReference type="NCBI Taxonomy" id="9615"/>
    <lineage>
        <taxon>Eukaryota</taxon>
        <taxon>Metazoa</taxon>
        <taxon>Chordata</taxon>
        <taxon>Craniata</taxon>
        <taxon>Vertebrata</taxon>
        <taxon>Euteleostomi</taxon>
        <taxon>Mammalia</taxon>
        <taxon>Eutheria</taxon>
        <taxon>Laurasiatheria</taxon>
        <taxon>Carnivora</taxon>
        <taxon>Caniformia</taxon>
        <taxon>Canidae</taxon>
        <taxon>Canis</taxon>
    </lineage>
</organism>
<dbReference type="SMART" id="SM01014">
    <property type="entry name" value="ARID"/>
    <property type="match status" value="1"/>
</dbReference>
<evidence type="ECO:0000256" key="2">
    <source>
        <dbReference type="ARBA" id="ARBA00023163"/>
    </source>
</evidence>
<dbReference type="AlphaFoldDB" id="A0A8C0Z788"/>
<keyword evidence="3" id="KW-0539">Nucleus</keyword>
<reference evidence="6" key="2">
    <citation type="submission" date="2025-08" db="UniProtKB">
        <authorList>
            <consortium name="Ensembl"/>
        </authorList>
    </citation>
    <scope>IDENTIFICATION</scope>
</reference>
<keyword evidence="2" id="KW-0804">Transcription</keyword>
<protein>
    <submittedName>
        <fullName evidence="6">AT-rich interaction domain 5A</fullName>
    </submittedName>
</protein>
<dbReference type="PROSITE" id="PS51011">
    <property type="entry name" value="ARID"/>
    <property type="match status" value="1"/>
</dbReference>
<dbReference type="Gene3D" id="1.10.150.60">
    <property type="entry name" value="ARID DNA-binding domain"/>
    <property type="match status" value="2"/>
</dbReference>
<evidence type="ECO:0000256" key="3">
    <source>
        <dbReference type="ARBA" id="ARBA00023242"/>
    </source>
</evidence>
<dbReference type="InterPro" id="IPR051232">
    <property type="entry name" value="ARID/SWI1_ChromRemod"/>
</dbReference>
<feature type="region of interest" description="Disordered" evidence="4">
    <location>
        <begin position="251"/>
        <end position="275"/>
    </location>
</feature>
<dbReference type="SUPFAM" id="SSF46774">
    <property type="entry name" value="ARID-like"/>
    <property type="match status" value="2"/>
</dbReference>
<gene>
    <name evidence="6" type="primary">ARID5A</name>
</gene>
<accession>A0A8C0Z788</accession>
<evidence type="ECO:0000256" key="4">
    <source>
        <dbReference type="SAM" id="MobiDB-lite"/>
    </source>
</evidence>
<dbReference type="Pfam" id="PF01388">
    <property type="entry name" value="ARID"/>
    <property type="match status" value="1"/>
</dbReference>
<feature type="region of interest" description="Disordered" evidence="4">
    <location>
        <begin position="560"/>
        <end position="614"/>
    </location>
</feature>
<dbReference type="SMART" id="SM00501">
    <property type="entry name" value="BRIGHT"/>
    <property type="match status" value="1"/>
</dbReference>
<proteinExistence type="predicted"/>
<evidence type="ECO:0000256" key="1">
    <source>
        <dbReference type="ARBA" id="ARBA00023015"/>
    </source>
</evidence>
<dbReference type="PANTHER" id="PTHR13964">
    <property type="entry name" value="RBP-RELATED"/>
    <property type="match status" value="1"/>
</dbReference>
<evidence type="ECO:0000313" key="7">
    <source>
        <dbReference type="Proteomes" id="UP000694542"/>
    </source>
</evidence>
<reference evidence="6" key="1">
    <citation type="submission" date="2018-10" db="EMBL/GenBank/DDBJ databases">
        <title>De novo assembly of a Great Dane genome.</title>
        <authorList>
            <person name="Kidd J.M."/>
            <person name="Pendleton A.L."/>
            <person name="Shen F."/>
            <person name="Emery S."/>
        </authorList>
    </citation>
    <scope>NUCLEOTIDE SEQUENCE [LARGE SCALE GENOMIC DNA]</scope>
    <source>
        <strain evidence="6">Great Dane</strain>
    </source>
</reference>
<feature type="region of interest" description="Disordered" evidence="4">
    <location>
        <begin position="81"/>
        <end position="101"/>
    </location>
</feature>
<dbReference type="InterPro" id="IPR036431">
    <property type="entry name" value="ARID_dom_sf"/>
</dbReference>
<feature type="compositionally biased region" description="Pro residues" evidence="4">
    <location>
        <begin position="498"/>
        <end position="508"/>
    </location>
</feature>
<dbReference type="OrthoDB" id="2307332at2759"/>
<sequence length="881" mass="93057">MAVSGAISMDPELASWALTADNYLSGARNSHSSPELSTGCWGPAPSHGSLGSGTTYLLPQQAVVPSVPSHPPTGGSSQCLLFFPQDSPEAGGEREEDQEREEEQAFLVSLYKFMKERHTPIERVPHLGFKQINLWKIYKAVEKLGAYEMVRRVSQSSACCILQPVPTTLWGPGEEEPCLGTALSSLPDRRKRQGPRACRFPSSPACCGEEGLPGPLVLCCFKQVFLSSHLFCLPHAPQAGNTARASSQAVAPGAGGLASGQGAPSSLPTAAAREAGAKLRSLPPALPSGDLERQGPHHLGGVCLPCTHVVPLQVTGRRLWKNVYDELGGSPGSTSAATCTRRHYERYGRGETSGWGTAAVGPGVGCPRGALCFSPPRALWGGWPAAGLLDDVGKGAALVASGPGRPPGGHALLLLRLVLPYVRHLKGEDDKPLPPSKPRKQYKMAKEPRGDDGTTEKPKKAKEEKRLDQMVPGKMKTDAAPDLARLPNQEAPREGPEQPGPALGPSPPFGGASGCPEAYKRLLSSFYCKGTHGIMSPLAKKKLLAQVSKAEALQCQEEGCRHGVGSPNGDPQASPAILLSESPQSPGKPAENSRHRLTPPEGLQAPGGSLREEAQVGPRLPAPIFTGCFHAYPTEVLKPVSQHPRDFFPNFKDGVLLGPPGKEEGLAVKEPQLVWGGDANRPSAFHKGSSRKGSPYPKPKACWVSPMAKAPAESPVPLSTFPSSPGLGTKRSLEEEGFAHGGKKLRAVSPFLKEVDAKECGAKSMGSGVAVSCLLGPALGPALPEAYRGTMLRCPLNFAGTPDHLKGQATLPFSPLVIPAFPAHFLATTGPSPMATGLMHFPPSSFDSALRHRLCPASSAWHVPPATTYAAPHFFHLNTKL</sequence>
<dbReference type="InterPro" id="IPR001606">
    <property type="entry name" value="ARID_dom"/>
</dbReference>
<dbReference type="PANTHER" id="PTHR13964:SF25">
    <property type="entry name" value="AT-RICH INTERACTIVE DOMAIN-CONTAINING PROTEIN 5A"/>
    <property type="match status" value="1"/>
</dbReference>
<dbReference type="GO" id="GO:0003677">
    <property type="term" value="F:DNA binding"/>
    <property type="evidence" value="ECO:0007669"/>
    <property type="project" value="InterPro"/>
</dbReference>
<keyword evidence="1" id="KW-0805">Transcription regulation</keyword>
<feature type="domain" description="ARID" evidence="5">
    <location>
        <begin position="100"/>
        <end position="199"/>
    </location>
</feature>
<dbReference type="Ensembl" id="ENSCAFT00040047896.1">
    <property type="protein sequence ID" value="ENSCAFP00040041815.1"/>
    <property type="gene ID" value="ENSCAFG00040025653.1"/>
</dbReference>
<name>A0A8C0Z788_CANLF</name>
<feature type="compositionally biased region" description="Basic and acidic residues" evidence="4">
    <location>
        <begin position="444"/>
        <end position="468"/>
    </location>
</feature>
<dbReference type="Proteomes" id="UP000694542">
    <property type="component" value="Chromosome 17"/>
</dbReference>
<evidence type="ECO:0000313" key="6">
    <source>
        <dbReference type="Ensembl" id="ENSCAFP00040041815.1"/>
    </source>
</evidence>